<dbReference type="STRING" id="13333.W1PBX7"/>
<feature type="domain" description="THUMP" evidence="3">
    <location>
        <begin position="221"/>
        <end position="327"/>
    </location>
</feature>
<keyword evidence="1" id="KW-0694">RNA-binding</keyword>
<evidence type="ECO:0000259" key="3">
    <source>
        <dbReference type="PROSITE" id="PS51165"/>
    </source>
</evidence>
<feature type="region of interest" description="Disordered" evidence="2">
    <location>
        <begin position="78"/>
        <end position="162"/>
    </location>
</feature>
<keyword evidence="5" id="KW-1185">Reference proteome</keyword>
<feature type="compositionally biased region" description="Polar residues" evidence="2">
    <location>
        <begin position="1"/>
        <end position="11"/>
    </location>
</feature>
<dbReference type="HOGENOM" id="CLU_039352_1_0_1"/>
<dbReference type="AlphaFoldDB" id="W1PBX7"/>
<dbReference type="OrthoDB" id="367221at2759"/>
<gene>
    <name evidence="4" type="ORF">AMTR_s00053p00166720</name>
</gene>
<dbReference type="GO" id="GO:0003723">
    <property type="term" value="F:RNA binding"/>
    <property type="evidence" value="ECO:0000318"/>
    <property type="project" value="GO_Central"/>
</dbReference>
<evidence type="ECO:0000313" key="4">
    <source>
        <dbReference type="EMBL" id="ERN05116.1"/>
    </source>
</evidence>
<dbReference type="OMA" id="DHQKKDD"/>
<dbReference type="EMBL" id="KI394012">
    <property type="protein sequence ID" value="ERN05116.1"/>
    <property type="molecule type" value="Genomic_DNA"/>
</dbReference>
<dbReference type="Pfam" id="PF02926">
    <property type="entry name" value="THUMP"/>
    <property type="match status" value="1"/>
</dbReference>
<dbReference type="Proteomes" id="UP000017836">
    <property type="component" value="Unassembled WGS sequence"/>
</dbReference>
<dbReference type="GO" id="GO:0006400">
    <property type="term" value="P:tRNA modification"/>
    <property type="evidence" value="ECO:0000318"/>
    <property type="project" value="GO_Central"/>
</dbReference>
<feature type="compositionally biased region" description="Polar residues" evidence="2">
    <location>
        <begin position="152"/>
        <end position="161"/>
    </location>
</feature>
<feature type="compositionally biased region" description="Basic residues" evidence="2">
    <location>
        <begin position="19"/>
        <end position="34"/>
    </location>
</feature>
<dbReference type="KEGG" id="atr:18433284"/>
<evidence type="ECO:0000256" key="2">
    <source>
        <dbReference type="SAM" id="MobiDB-lite"/>
    </source>
</evidence>
<dbReference type="SUPFAM" id="SSF143437">
    <property type="entry name" value="THUMP domain-like"/>
    <property type="match status" value="1"/>
</dbReference>
<proteinExistence type="predicted"/>
<dbReference type="Gramene" id="ERN05116">
    <property type="protein sequence ID" value="ERN05116"/>
    <property type="gene ID" value="AMTR_s00053p00166720"/>
</dbReference>
<dbReference type="PROSITE" id="PS51165">
    <property type="entry name" value="THUMP"/>
    <property type="match status" value="1"/>
</dbReference>
<dbReference type="eggNOG" id="KOG3943">
    <property type="taxonomic scope" value="Eukaryota"/>
</dbReference>
<dbReference type="InterPro" id="IPR004114">
    <property type="entry name" value="THUMP_dom"/>
</dbReference>
<organism evidence="4 5">
    <name type="scientific">Amborella trichopoda</name>
    <dbReference type="NCBI Taxonomy" id="13333"/>
    <lineage>
        <taxon>Eukaryota</taxon>
        <taxon>Viridiplantae</taxon>
        <taxon>Streptophyta</taxon>
        <taxon>Embryophyta</taxon>
        <taxon>Tracheophyta</taxon>
        <taxon>Spermatophyta</taxon>
        <taxon>Magnoliopsida</taxon>
        <taxon>Amborellales</taxon>
        <taxon>Amborellaceae</taxon>
        <taxon>Amborella</taxon>
    </lineage>
</organism>
<dbReference type="Gene3D" id="3.30.2300.10">
    <property type="entry name" value="THUMP superfamily"/>
    <property type="match status" value="1"/>
</dbReference>
<dbReference type="FunFam" id="3.30.2300.10:FF:000001">
    <property type="entry name" value="THUMP domain-containing protein 1"/>
    <property type="match status" value="1"/>
</dbReference>
<feature type="region of interest" description="Disordered" evidence="2">
    <location>
        <begin position="1"/>
        <end position="43"/>
    </location>
</feature>
<dbReference type="PANTHER" id="PTHR13452:SF10">
    <property type="entry name" value="THUMP DOMAIN-CONTAINING PROTEIN 1"/>
    <property type="match status" value="1"/>
</dbReference>
<feature type="compositionally biased region" description="Basic and acidic residues" evidence="2">
    <location>
        <begin position="135"/>
        <end position="148"/>
    </location>
</feature>
<evidence type="ECO:0000313" key="5">
    <source>
        <dbReference type="Proteomes" id="UP000017836"/>
    </source>
</evidence>
<evidence type="ECO:0000256" key="1">
    <source>
        <dbReference type="PROSITE-ProRule" id="PRU00529"/>
    </source>
</evidence>
<dbReference type="CDD" id="cd11717">
    <property type="entry name" value="THUMP_THUMPD1_like"/>
    <property type="match status" value="1"/>
</dbReference>
<dbReference type="PANTHER" id="PTHR13452">
    <property type="entry name" value="THUMP DOMAIN CONTAINING PROTEIN 1-RELATED"/>
    <property type="match status" value="1"/>
</dbReference>
<dbReference type="GO" id="GO:0005634">
    <property type="term" value="C:nucleus"/>
    <property type="evidence" value="ECO:0007669"/>
    <property type="project" value="EnsemblPlants"/>
</dbReference>
<protein>
    <recommendedName>
        <fullName evidence="3">THUMP domain-containing protein</fullName>
    </recommendedName>
</protein>
<reference evidence="5" key="1">
    <citation type="journal article" date="2013" name="Science">
        <title>The Amborella genome and the evolution of flowering plants.</title>
        <authorList>
            <consortium name="Amborella Genome Project"/>
        </authorList>
    </citation>
    <scope>NUCLEOTIDE SEQUENCE [LARGE SCALE GENOMIC DNA]</scope>
</reference>
<sequence>MAVEGQTKSVSNDNNDGRNKKRKSHYLPHNRPTKKGSYPLRPGVQGFFVTCDGGRERQATTEAINLLDKFYEELLHGEDSTEERISSAKSTSEPAKVRNNKIRFKDSDSSSDDESETHPCNENGHNKTVSQEGEPDLKKETPIKKQHLETGVPSTDSLSCNKTDKKSIDKLLEAELEELGDRDKRHFVSLDSGCNAVIFIQMHKKEGGPCPADIVSHVMKTAAATRKHMSRFILRLLPVEVTCYASGEEISKAIKPLIDHYYPSGGDPPQKFAVLYDARANTGIERAAIIDSVAKAVPQPHKVDLNNPDKTIVVQIVKTICLVGVVEKYKEWSKYNLRQLSSPPS</sequence>
<name>W1PBX7_AMBTC</name>
<dbReference type="SMART" id="SM00981">
    <property type="entry name" value="THUMP"/>
    <property type="match status" value="1"/>
</dbReference>
<accession>W1PBX7</accession>
<dbReference type="InterPro" id="IPR040183">
    <property type="entry name" value="THUMPD1-like"/>
</dbReference>